<gene>
    <name evidence="2" type="ORF">NLJ89_g11961</name>
</gene>
<evidence type="ECO:0000313" key="2">
    <source>
        <dbReference type="EMBL" id="KAJ3484696.1"/>
    </source>
</evidence>
<feature type="region of interest" description="Disordered" evidence="1">
    <location>
        <begin position="1"/>
        <end position="34"/>
    </location>
</feature>
<dbReference type="EMBL" id="JANKHO010003286">
    <property type="protein sequence ID" value="KAJ3484696.1"/>
    <property type="molecule type" value="Genomic_DNA"/>
</dbReference>
<evidence type="ECO:0000256" key="1">
    <source>
        <dbReference type="SAM" id="MobiDB-lite"/>
    </source>
</evidence>
<evidence type="ECO:0000313" key="3">
    <source>
        <dbReference type="Proteomes" id="UP001148786"/>
    </source>
</evidence>
<accession>A0A9W8JND8</accession>
<dbReference type="AlphaFoldDB" id="A0A9W8JND8"/>
<comment type="caution">
    <text evidence="2">The sequence shown here is derived from an EMBL/GenBank/DDBJ whole genome shotgun (WGS) entry which is preliminary data.</text>
</comment>
<reference evidence="2" key="1">
    <citation type="submission" date="2022-07" db="EMBL/GenBank/DDBJ databases">
        <title>Genome Sequence of Agrocybe chaxingu.</title>
        <authorList>
            <person name="Buettner E."/>
        </authorList>
    </citation>
    <scope>NUCLEOTIDE SEQUENCE</scope>
    <source>
        <strain evidence="2">MP-N11</strain>
    </source>
</reference>
<feature type="compositionally biased region" description="Polar residues" evidence="1">
    <location>
        <begin position="25"/>
        <end position="34"/>
    </location>
</feature>
<proteinExistence type="predicted"/>
<dbReference type="Proteomes" id="UP001148786">
    <property type="component" value="Unassembled WGS sequence"/>
</dbReference>
<protein>
    <submittedName>
        <fullName evidence="2">Uncharacterized protein</fullName>
    </submittedName>
</protein>
<sequence>MNGHHSNAVAGPSTIRSPPPPPTLMKSSRCTTSQRVIRCQKTSHKTLGWQPPGPTFRPAIAPDFHTLSNEPGVIISTTQFCSEQTKIACTRND</sequence>
<name>A0A9W8JND8_9AGAR</name>
<organism evidence="2 3">
    <name type="scientific">Agrocybe chaxingu</name>
    <dbReference type="NCBI Taxonomy" id="84603"/>
    <lineage>
        <taxon>Eukaryota</taxon>
        <taxon>Fungi</taxon>
        <taxon>Dikarya</taxon>
        <taxon>Basidiomycota</taxon>
        <taxon>Agaricomycotina</taxon>
        <taxon>Agaricomycetes</taxon>
        <taxon>Agaricomycetidae</taxon>
        <taxon>Agaricales</taxon>
        <taxon>Agaricineae</taxon>
        <taxon>Strophariaceae</taxon>
        <taxon>Agrocybe</taxon>
    </lineage>
</organism>
<keyword evidence="3" id="KW-1185">Reference proteome</keyword>